<protein>
    <submittedName>
        <fullName evidence="2">Uncharacterized protein</fullName>
    </submittedName>
</protein>
<dbReference type="Proteomes" id="UP000521872">
    <property type="component" value="Unassembled WGS sequence"/>
</dbReference>
<sequence>MRFASYVVAVSALFAVGAMASANGAAAKRAPSSTVPRSPSVLEVAVAATTTKCTCPCCLTNAGTLNCC</sequence>
<accession>A0A8H4QF31</accession>
<name>A0A8H4QF31_9AGAR</name>
<evidence type="ECO:0000313" key="3">
    <source>
        <dbReference type="Proteomes" id="UP000521872"/>
    </source>
</evidence>
<dbReference type="EMBL" id="JAACJL010000061">
    <property type="protein sequence ID" value="KAF4609516.1"/>
    <property type="molecule type" value="Genomic_DNA"/>
</dbReference>
<dbReference type="AlphaFoldDB" id="A0A8H4QF31"/>
<gene>
    <name evidence="2" type="ORF">D9613_012221</name>
</gene>
<reference evidence="2 3" key="1">
    <citation type="submission" date="2019-12" db="EMBL/GenBank/DDBJ databases">
        <authorList>
            <person name="Floudas D."/>
            <person name="Bentzer J."/>
            <person name="Ahren D."/>
            <person name="Johansson T."/>
            <person name="Persson P."/>
            <person name="Tunlid A."/>
        </authorList>
    </citation>
    <scope>NUCLEOTIDE SEQUENCE [LARGE SCALE GENOMIC DNA]</scope>
    <source>
        <strain evidence="2 3">CBS 102.39</strain>
    </source>
</reference>
<proteinExistence type="predicted"/>
<organism evidence="2 3">
    <name type="scientific">Agrocybe pediades</name>
    <dbReference type="NCBI Taxonomy" id="84607"/>
    <lineage>
        <taxon>Eukaryota</taxon>
        <taxon>Fungi</taxon>
        <taxon>Dikarya</taxon>
        <taxon>Basidiomycota</taxon>
        <taxon>Agaricomycotina</taxon>
        <taxon>Agaricomycetes</taxon>
        <taxon>Agaricomycetidae</taxon>
        <taxon>Agaricales</taxon>
        <taxon>Agaricineae</taxon>
        <taxon>Strophariaceae</taxon>
        <taxon>Agrocybe</taxon>
    </lineage>
</organism>
<keyword evidence="1" id="KW-0732">Signal</keyword>
<keyword evidence="3" id="KW-1185">Reference proteome</keyword>
<feature type="signal peptide" evidence="1">
    <location>
        <begin position="1"/>
        <end position="20"/>
    </location>
</feature>
<evidence type="ECO:0000256" key="1">
    <source>
        <dbReference type="SAM" id="SignalP"/>
    </source>
</evidence>
<feature type="chain" id="PRO_5034788494" evidence="1">
    <location>
        <begin position="21"/>
        <end position="68"/>
    </location>
</feature>
<evidence type="ECO:0000313" key="2">
    <source>
        <dbReference type="EMBL" id="KAF4609516.1"/>
    </source>
</evidence>
<comment type="caution">
    <text evidence="2">The sequence shown here is derived from an EMBL/GenBank/DDBJ whole genome shotgun (WGS) entry which is preliminary data.</text>
</comment>